<sequence length="465" mass="51697">MKRFIFVLLLCLPSLLGVVQAADSQPNILHIHTDDHRPDGLQSLGNRQLVTPNLDEIARRGMVFTNCYTMGSMVGAVCEPSRAMLLTGRSWLRIPGGSDAATNASDPATFLPRVLGAAGYQTFHMGKTGNGFQKGTREFEINVVDDARGKTPKDDRAHCPERLATRTIEFLETREGRNETRPFYAYLAPPVPHDPRTAEPEFHELYHSDEIKLSPAFLPLHPFNNGEMTVRDERLAPWPRTPEDTKRQNAEYYACITGLDHHVGRIFDKLKASGEWENTIVIFSGDNGLSLGDHGLFGKQNLYEFGGMHVPLVVAGPGISPGINDSLLYLMDLFPTFVELAGAALPSGVEGKSIVPILHGEQTQVRDTLYTAYRKCQRSVRDDRWKLIRYPLIDRTQLFDLSKDPLELNDLAGEPEYATKMAEMTAKLEAEMEYFGDTAPLTVDNPKPAEWSPPAAKKPAPKAAK</sequence>
<evidence type="ECO:0000256" key="4">
    <source>
        <dbReference type="ARBA" id="ARBA00022729"/>
    </source>
</evidence>
<dbReference type="InterPro" id="IPR050738">
    <property type="entry name" value="Sulfatase"/>
</dbReference>
<dbReference type="Pfam" id="PF00884">
    <property type="entry name" value="Sulfatase"/>
    <property type="match status" value="1"/>
</dbReference>
<evidence type="ECO:0000259" key="9">
    <source>
        <dbReference type="Pfam" id="PF00884"/>
    </source>
</evidence>
<dbReference type="InterPro" id="IPR017850">
    <property type="entry name" value="Alkaline_phosphatase_core_sf"/>
</dbReference>
<dbReference type="Proteomes" id="UP001202961">
    <property type="component" value="Unassembled WGS sequence"/>
</dbReference>
<evidence type="ECO:0000313" key="10">
    <source>
        <dbReference type="EMBL" id="MCM2374983.1"/>
    </source>
</evidence>
<evidence type="ECO:0000256" key="6">
    <source>
        <dbReference type="ARBA" id="ARBA00022837"/>
    </source>
</evidence>
<dbReference type="PANTHER" id="PTHR42693">
    <property type="entry name" value="ARYLSULFATASE FAMILY MEMBER"/>
    <property type="match status" value="1"/>
</dbReference>
<dbReference type="RefSeq" id="WP_250933350.1">
    <property type="nucleotide sequence ID" value="NZ_JAMQBK010000117.1"/>
</dbReference>
<dbReference type="InterPro" id="IPR000917">
    <property type="entry name" value="Sulfatase_N"/>
</dbReference>
<feature type="region of interest" description="Disordered" evidence="7">
    <location>
        <begin position="438"/>
        <end position="465"/>
    </location>
</feature>
<dbReference type="EMBL" id="JAMQBK010000117">
    <property type="protein sequence ID" value="MCM2374983.1"/>
    <property type="molecule type" value="Genomic_DNA"/>
</dbReference>
<keyword evidence="6" id="KW-0106">Calcium</keyword>
<keyword evidence="4 8" id="KW-0732">Signal</keyword>
<evidence type="ECO:0000256" key="2">
    <source>
        <dbReference type="ARBA" id="ARBA00008779"/>
    </source>
</evidence>
<gene>
    <name evidence="10" type="ORF">NB063_30545</name>
</gene>
<comment type="cofactor">
    <cofactor evidence="1">
        <name>Ca(2+)</name>
        <dbReference type="ChEBI" id="CHEBI:29108"/>
    </cofactor>
</comment>
<accession>A0ABT0UD66</accession>
<keyword evidence="5" id="KW-0378">Hydrolase</keyword>
<evidence type="ECO:0000256" key="8">
    <source>
        <dbReference type="SAM" id="SignalP"/>
    </source>
</evidence>
<evidence type="ECO:0000256" key="7">
    <source>
        <dbReference type="SAM" id="MobiDB-lite"/>
    </source>
</evidence>
<feature type="compositionally biased region" description="Low complexity" evidence="7">
    <location>
        <begin position="446"/>
        <end position="465"/>
    </location>
</feature>
<evidence type="ECO:0000256" key="1">
    <source>
        <dbReference type="ARBA" id="ARBA00001913"/>
    </source>
</evidence>
<dbReference type="PANTHER" id="PTHR42693:SF42">
    <property type="entry name" value="ARYLSULFATASE G"/>
    <property type="match status" value="1"/>
</dbReference>
<dbReference type="Gene3D" id="3.40.720.10">
    <property type="entry name" value="Alkaline Phosphatase, subunit A"/>
    <property type="match status" value="1"/>
</dbReference>
<comment type="similarity">
    <text evidence="2">Belongs to the sulfatase family.</text>
</comment>
<evidence type="ECO:0000256" key="3">
    <source>
        <dbReference type="ARBA" id="ARBA00022723"/>
    </source>
</evidence>
<dbReference type="CDD" id="cd16155">
    <property type="entry name" value="sulfatase_like"/>
    <property type="match status" value="1"/>
</dbReference>
<evidence type="ECO:0000256" key="5">
    <source>
        <dbReference type="ARBA" id="ARBA00022801"/>
    </source>
</evidence>
<proteinExistence type="inferred from homology"/>
<feature type="domain" description="Sulfatase N-terminal" evidence="9">
    <location>
        <begin position="26"/>
        <end position="343"/>
    </location>
</feature>
<reference evidence="10 11" key="1">
    <citation type="journal article" date="2022" name="Syst. Appl. Microbiol.">
        <title>Rhodopirellula aestuarii sp. nov., a novel member of the genus Rhodopirellula isolated from brackish sediments collected in the Tagus River estuary, Portugal.</title>
        <authorList>
            <person name="Vitorino I.R."/>
            <person name="Klimek D."/>
            <person name="Calusinska M."/>
            <person name="Lobo-da-Cunha A."/>
            <person name="Vasconcelos V."/>
            <person name="Lage O.M."/>
        </authorList>
    </citation>
    <scope>NUCLEOTIDE SEQUENCE [LARGE SCALE GENOMIC DNA]</scope>
    <source>
        <strain evidence="10 11">ICT_H3.1</strain>
    </source>
</reference>
<feature type="signal peptide" evidence="8">
    <location>
        <begin position="1"/>
        <end position="21"/>
    </location>
</feature>
<dbReference type="SUPFAM" id="SSF53649">
    <property type="entry name" value="Alkaline phosphatase-like"/>
    <property type="match status" value="1"/>
</dbReference>
<protein>
    <submittedName>
        <fullName evidence="10">Sulfatase-like hydrolase/transferase</fullName>
    </submittedName>
</protein>
<comment type="caution">
    <text evidence="10">The sequence shown here is derived from an EMBL/GenBank/DDBJ whole genome shotgun (WGS) entry which is preliminary data.</text>
</comment>
<name>A0ABT0UD66_9BACT</name>
<feature type="chain" id="PRO_5045680707" evidence="8">
    <location>
        <begin position="22"/>
        <end position="465"/>
    </location>
</feature>
<organism evidence="10 11">
    <name type="scientific">Aporhodopirellula aestuarii</name>
    <dbReference type="NCBI Taxonomy" id="2950107"/>
    <lineage>
        <taxon>Bacteria</taxon>
        <taxon>Pseudomonadati</taxon>
        <taxon>Planctomycetota</taxon>
        <taxon>Planctomycetia</taxon>
        <taxon>Pirellulales</taxon>
        <taxon>Pirellulaceae</taxon>
        <taxon>Aporhodopirellula</taxon>
    </lineage>
</organism>
<evidence type="ECO:0000313" key="11">
    <source>
        <dbReference type="Proteomes" id="UP001202961"/>
    </source>
</evidence>
<keyword evidence="11" id="KW-1185">Reference proteome</keyword>
<keyword evidence="3" id="KW-0479">Metal-binding</keyword>